<dbReference type="Gene3D" id="3.40.50.1110">
    <property type="entry name" value="SGNH hydrolase"/>
    <property type="match status" value="1"/>
</dbReference>
<dbReference type="EMBL" id="AWQS01000279">
    <property type="protein sequence ID" value="EWT04284.1"/>
    <property type="molecule type" value="Genomic_DNA"/>
</dbReference>
<dbReference type="GO" id="GO:0004622">
    <property type="term" value="F:phosphatidylcholine lysophospholipase activity"/>
    <property type="evidence" value="ECO:0007669"/>
    <property type="project" value="TreeGrafter"/>
</dbReference>
<dbReference type="PANTHER" id="PTHR30383">
    <property type="entry name" value="THIOESTERASE 1/PROTEASE 1/LYSOPHOSPHOLIPASE L1"/>
    <property type="match status" value="1"/>
</dbReference>
<evidence type="ECO:0000256" key="1">
    <source>
        <dbReference type="SAM" id="MobiDB-lite"/>
    </source>
</evidence>
<accession>W9GK59</accession>
<dbReference type="CDD" id="cd00229">
    <property type="entry name" value="SGNH_hydrolase"/>
    <property type="match status" value="1"/>
</dbReference>
<dbReference type="OrthoDB" id="8215557at2"/>
<dbReference type="InterPro" id="IPR013830">
    <property type="entry name" value="SGNH_hydro"/>
</dbReference>
<evidence type="ECO:0000313" key="3">
    <source>
        <dbReference type="EMBL" id="EWT04284.1"/>
    </source>
</evidence>
<dbReference type="Proteomes" id="UP000019494">
    <property type="component" value="Unassembled WGS sequence"/>
</dbReference>
<keyword evidence="4" id="KW-1185">Reference proteome</keyword>
<dbReference type="PANTHER" id="PTHR30383:SF5">
    <property type="entry name" value="SGNH HYDROLASE-TYPE ESTERASE DOMAIN-CONTAINING PROTEIN"/>
    <property type="match status" value="1"/>
</dbReference>
<dbReference type="Pfam" id="PF13472">
    <property type="entry name" value="Lipase_GDSL_2"/>
    <property type="match status" value="1"/>
</dbReference>
<dbReference type="InterPro" id="IPR036514">
    <property type="entry name" value="SGNH_hydro_sf"/>
</dbReference>
<protein>
    <submittedName>
        <fullName evidence="3">Lipase</fullName>
    </submittedName>
</protein>
<feature type="compositionally biased region" description="Low complexity" evidence="1">
    <location>
        <begin position="42"/>
        <end position="75"/>
    </location>
</feature>
<comment type="caution">
    <text evidence="3">The sequence shown here is derived from an EMBL/GenBank/DDBJ whole genome shotgun (WGS) entry which is preliminary data.</text>
</comment>
<evidence type="ECO:0000313" key="4">
    <source>
        <dbReference type="Proteomes" id="UP000019494"/>
    </source>
</evidence>
<dbReference type="InterPro" id="IPR051532">
    <property type="entry name" value="Ester_Hydrolysis_Enzymes"/>
</dbReference>
<sequence>MRHWPVLLRILLPVLLLPSAAALIWLSASSTPGAPTHAAEKGPAASSVSPTPSSTGDTSATGPSPAPATTSTPAAPLKVVGVGDSVMSGTNCNCAGIVAEYAAALQQRDGRAVKGDNLGVPGDTTSDLLDHLQHDNTYRAAVRSADVVLVTIGANDLGPQWSQWQASSCDDTCYDPAVAQMGGRLDQILTLIRSLRSGPPATVLVTNYWNVFTDGAVARASGGQAQIDWSQDITTAANGAICATATAHHATCVDLYTPIQDGDPTDVLAPDGDHPNAAGVGVIVKALLADTPRS</sequence>
<proteinExistence type="predicted"/>
<dbReference type="SUPFAM" id="SSF52266">
    <property type="entry name" value="SGNH hydrolase"/>
    <property type="match status" value="1"/>
</dbReference>
<dbReference type="AlphaFoldDB" id="W9GK59"/>
<organism evidence="3 4">
    <name type="scientific">Intrasporangium chromatireducens Q5-1</name>
    <dbReference type="NCBI Taxonomy" id="584657"/>
    <lineage>
        <taxon>Bacteria</taxon>
        <taxon>Bacillati</taxon>
        <taxon>Actinomycetota</taxon>
        <taxon>Actinomycetes</taxon>
        <taxon>Micrococcales</taxon>
        <taxon>Intrasporangiaceae</taxon>
        <taxon>Intrasporangium</taxon>
    </lineage>
</organism>
<feature type="region of interest" description="Disordered" evidence="1">
    <location>
        <begin position="32"/>
        <end position="75"/>
    </location>
</feature>
<evidence type="ECO:0000259" key="2">
    <source>
        <dbReference type="Pfam" id="PF13472"/>
    </source>
</evidence>
<reference evidence="4" key="1">
    <citation type="submission" date="2013-08" db="EMBL/GenBank/DDBJ databases">
        <title>Intrasporangium oryzae NRRL B-24470.</title>
        <authorList>
            <person name="Liu H."/>
            <person name="Wang G."/>
        </authorList>
    </citation>
    <scope>NUCLEOTIDE SEQUENCE [LARGE SCALE GENOMIC DNA]</scope>
    <source>
        <strain evidence="4">Q5-1</strain>
    </source>
</reference>
<name>W9GK59_9MICO</name>
<dbReference type="RefSeq" id="WP_051518827.1">
    <property type="nucleotide sequence ID" value="NZ_AWQS01000279.1"/>
</dbReference>
<feature type="domain" description="SGNH hydrolase-type esterase" evidence="2">
    <location>
        <begin position="82"/>
        <end position="279"/>
    </location>
</feature>
<gene>
    <name evidence="3" type="ORF">N864_14820</name>
</gene>